<proteinExistence type="predicted"/>
<reference evidence="2 3" key="1">
    <citation type="journal article" date="2020" name="G3 (Bethesda)">
        <title>Draft Genome of the Common Snapping Turtle, Chelydra serpentina, a Model for Phenotypic Plasticity in Reptiles.</title>
        <authorList>
            <person name="Das D."/>
            <person name="Singh S.K."/>
            <person name="Bierstedt J."/>
            <person name="Erickson A."/>
            <person name="Galli G.L.J."/>
            <person name="Crossley D.A. 2nd"/>
            <person name="Rhen T."/>
        </authorList>
    </citation>
    <scope>NUCLEOTIDE SEQUENCE [LARGE SCALE GENOMIC DNA]</scope>
    <source>
        <strain evidence="2">KW</strain>
    </source>
</reference>
<dbReference type="OrthoDB" id="9425412at2759"/>
<dbReference type="InterPro" id="IPR030476">
    <property type="entry name" value="Pentaxin_CS"/>
</dbReference>
<name>A0A8T1S9I3_CHESE</name>
<accession>A0A8T1S9I3</accession>
<evidence type="ECO:0000313" key="3">
    <source>
        <dbReference type="Proteomes" id="UP000765507"/>
    </source>
</evidence>
<dbReference type="EMBL" id="JAHGAV010000405">
    <property type="protein sequence ID" value="KAG6925550.1"/>
    <property type="molecule type" value="Genomic_DNA"/>
</dbReference>
<evidence type="ECO:0000256" key="1">
    <source>
        <dbReference type="SAM" id="MobiDB-lite"/>
    </source>
</evidence>
<feature type="region of interest" description="Disordered" evidence="1">
    <location>
        <begin position="1"/>
        <end position="23"/>
    </location>
</feature>
<gene>
    <name evidence="2" type="ORF">G0U57_014213</name>
</gene>
<evidence type="ECO:0000313" key="2">
    <source>
        <dbReference type="EMBL" id="KAG6925550.1"/>
    </source>
</evidence>
<feature type="compositionally biased region" description="Basic and acidic residues" evidence="1">
    <location>
        <begin position="14"/>
        <end position="23"/>
    </location>
</feature>
<dbReference type="AlphaFoldDB" id="A0A8T1S9I3"/>
<feature type="non-terminal residue" evidence="2">
    <location>
        <position position="203"/>
    </location>
</feature>
<organism evidence="2 3">
    <name type="scientific">Chelydra serpentina</name>
    <name type="common">Snapping turtle</name>
    <name type="synonym">Testudo serpentina</name>
    <dbReference type="NCBI Taxonomy" id="8475"/>
    <lineage>
        <taxon>Eukaryota</taxon>
        <taxon>Metazoa</taxon>
        <taxon>Chordata</taxon>
        <taxon>Craniata</taxon>
        <taxon>Vertebrata</taxon>
        <taxon>Euteleostomi</taxon>
        <taxon>Archelosauria</taxon>
        <taxon>Testudinata</taxon>
        <taxon>Testudines</taxon>
        <taxon>Cryptodira</taxon>
        <taxon>Durocryptodira</taxon>
        <taxon>Americhelydia</taxon>
        <taxon>Chelydroidea</taxon>
        <taxon>Chelydridae</taxon>
        <taxon>Chelydra</taxon>
    </lineage>
</organism>
<protein>
    <submittedName>
        <fullName evidence="2">Uncharacterized protein</fullName>
    </submittedName>
</protein>
<dbReference type="Proteomes" id="UP000765507">
    <property type="component" value="Unassembled WGS sequence"/>
</dbReference>
<keyword evidence="3" id="KW-1185">Reference proteome</keyword>
<comment type="caution">
    <text evidence="2">The sequence shown here is derived from an EMBL/GenBank/DDBJ whole genome shotgun (WGS) entry which is preliminary data.</text>
</comment>
<dbReference type="PROSITE" id="PS00289">
    <property type="entry name" value="PTX_1"/>
    <property type="match status" value="1"/>
</dbReference>
<sequence>KTDEHDGLSFSTPLEKEGDHGSWESLVDKVNGKEVTQLNNAFLEALEAPGSIASDKEDKPGPSCFCSTPIQIIDEDTKDDGYMDLRRRFGMELTEPVSCHEHKKVMRSIVRVAVYGVLNHCLREKLFKDCEGCVIDAPAQRYHDCVSWTSEDISCKLWDLCADLCLESLLNTVIAIGYALQCLRLTQENLAQGVTLVNAVQFG</sequence>